<gene>
    <name evidence="4" type="ORF">JFY56_13500</name>
</gene>
<protein>
    <submittedName>
        <fullName evidence="4">Amidohydrolase</fullName>
    </submittedName>
</protein>
<evidence type="ECO:0000313" key="4">
    <source>
        <dbReference type="EMBL" id="MBO3276244.1"/>
    </source>
</evidence>
<feature type="signal peptide" evidence="2">
    <location>
        <begin position="1"/>
        <end position="21"/>
    </location>
</feature>
<evidence type="ECO:0000313" key="5">
    <source>
        <dbReference type="Proteomes" id="UP000669060"/>
    </source>
</evidence>
<dbReference type="InterPro" id="IPR036264">
    <property type="entry name" value="Bact_exopeptidase_dim_dom"/>
</dbReference>
<dbReference type="InterPro" id="IPR017439">
    <property type="entry name" value="Amidohydrolase"/>
</dbReference>
<dbReference type="PANTHER" id="PTHR11014">
    <property type="entry name" value="PEPTIDASE M20 FAMILY MEMBER"/>
    <property type="match status" value="1"/>
</dbReference>
<dbReference type="Proteomes" id="UP000669060">
    <property type="component" value="Unassembled WGS sequence"/>
</dbReference>
<sequence>MHVRPLLGTLAVALFASSAQASEADLKSRIDSLVRQDEPQLVEIFKKLHQNPELAFQETETSALVARALKEQGFEVKTGIGKTGVAGILRNGPGPVVMYRADMDALPIRETTGLPYQSNKTTAWLDNPNQPVAHACGHDAHVTWLLEVAKVMAQLKDQWSGTLVLVAQPAEETIEGAVAMVDDGLYTFAPKPDVLVAAHVIPVYPADSVALREGRRMAGTEQIDVELPGIGGHGSTPSVTKDPVVMGAMAVMGYQTIISRMVNQAEPAVLTVGAFQAGTANNIIPELATLRLNLRWYDEGVHQQLLDGIRSVTNGVAQMNGMPAERMPKFISKGKSSPLVNGKPQTDLARAALKRQLGEDKVLEGVPPMMGSEDFHMLASPYPDTRVLFIEVGSGKPDVYRNLVEKGQMPVMNHNPNFAVELPTLATGARALSSTLIAFFGET</sequence>
<organism evidence="4 5">
    <name type="scientific">Pseudomonas schmalbachii</name>
    <dbReference type="NCBI Taxonomy" id="2816993"/>
    <lineage>
        <taxon>Bacteria</taxon>
        <taxon>Pseudomonadati</taxon>
        <taxon>Pseudomonadota</taxon>
        <taxon>Gammaproteobacteria</taxon>
        <taxon>Pseudomonadales</taxon>
        <taxon>Pseudomonadaceae</taxon>
        <taxon>Pseudomonas</taxon>
    </lineage>
</organism>
<evidence type="ECO:0000259" key="3">
    <source>
        <dbReference type="Pfam" id="PF07687"/>
    </source>
</evidence>
<keyword evidence="5" id="KW-1185">Reference proteome</keyword>
<evidence type="ECO:0000256" key="1">
    <source>
        <dbReference type="ARBA" id="ARBA00022801"/>
    </source>
</evidence>
<dbReference type="PIRSF" id="PIRSF005962">
    <property type="entry name" value="Pept_M20D_amidohydro"/>
    <property type="match status" value="1"/>
</dbReference>
<dbReference type="InterPro" id="IPR002933">
    <property type="entry name" value="Peptidase_M20"/>
</dbReference>
<proteinExistence type="predicted"/>
<name>A0ABS3TRE1_9PSED</name>
<dbReference type="SUPFAM" id="SSF55031">
    <property type="entry name" value="Bacterial exopeptidase dimerisation domain"/>
    <property type="match status" value="1"/>
</dbReference>
<feature type="chain" id="PRO_5045638947" evidence="2">
    <location>
        <begin position="22"/>
        <end position="443"/>
    </location>
</feature>
<dbReference type="PANTHER" id="PTHR11014:SF63">
    <property type="entry name" value="METALLOPEPTIDASE, PUTATIVE (AFU_ORTHOLOGUE AFUA_6G09600)-RELATED"/>
    <property type="match status" value="1"/>
</dbReference>
<dbReference type="SUPFAM" id="SSF53187">
    <property type="entry name" value="Zn-dependent exopeptidases"/>
    <property type="match status" value="1"/>
</dbReference>
<dbReference type="Gene3D" id="3.30.70.360">
    <property type="match status" value="1"/>
</dbReference>
<accession>A0ABS3TRE1</accession>
<dbReference type="Pfam" id="PF07687">
    <property type="entry name" value="M20_dimer"/>
    <property type="match status" value="1"/>
</dbReference>
<keyword evidence="1" id="KW-0378">Hydrolase</keyword>
<comment type="caution">
    <text evidence="4">The sequence shown here is derived from an EMBL/GenBank/DDBJ whole genome shotgun (WGS) entry which is preliminary data.</text>
</comment>
<dbReference type="InterPro" id="IPR011650">
    <property type="entry name" value="Peptidase_M20_dimer"/>
</dbReference>
<feature type="domain" description="Peptidase M20 dimerisation" evidence="3">
    <location>
        <begin position="225"/>
        <end position="312"/>
    </location>
</feature>
<dbReference type="EMBL" id="JAELYA010000004">
    <property type="protein sequence ID" value="MBO3276244.1"/>
    <property type="molecule type" value="Genomic_DNA"/>
</dbReference>
<reference evidence="4 5" key="1">
    <citation type="submission" date="2020-12" db="EMBL/GenBank/DDBJ databases">
        <title>Pseudomonas schmalbachii sp. nov. isolated from millipede gut.</title>
        <authorList>
            <person name="Shelomi M."/>
        </authorList>
    </citation>
    <scope>NUCLEOTIDE SEQUENCE [LARGE SCALE GENOMIC DNA]</scope>
    <source>
        <strain evidence="4 5">Milli4</strain>
    </source>
</reference>
<dbReference type="RefSeq" id="WP_208314258.1">
    <property type="nucleotide sequence ID" value="NZ_JAELYA010000004.1"/>
</dbReference>
<evidence type="ECO:0000256" key="2">
    <source>
        <dbReference type="SAM" id="SignalP"/>
    </source>
</evidence>
<dbReference type="Pfam" id="PF01546">
    <property type="entry name" value="Peptidase_M20"/>
    <property type="match status" value="1"/>
</dbReference>
<keyword evidence="2" id="KW-0732">Signal</keyword>
<dbReference type="Gene3D" id="3.40.630.10">
    <property type="entry name" value="Zn peptidases"/>
    <property type="match status" value="1"/>
</dbReference>
<dbReference type="NCBIfam" id="TIGR01891">
    <property type="entry name" value="amidohydrolases"/>
    <property type="match status" value="1"/>
</dbReference>